<dbReference type="InterPro" id="IPR052523">
    <property type="entry name" value="Trichothecene_AcTrans"/>
</dbReference>
<proteinExistence type="predicted"/>
<reference evidence="2" key="1">
    <citation type="submission" date="2021-04" db="EMBL/GenBank/DDBJ databases">
        <title>Genome based classification of Actinospica acidithermotolerans sp. nov., an actinobacterium isolated from an Indonesian hot spring.</title>
        <authorList>
            <person name="Kusuma A.B."/>
            <person name="Putra K.E."/>
            <person name="Nafisah S."/>
            <person name="Loh J."/>
            <person name="Nouioui I."/>
            <person name="Goodfellow M."/>
        </authorList>
    </citation>
    <scope>NUCLEOTIDE SEQUENCE</scope>
    <source>
        <strain evidence="2">CSCA 57</strain>
    </source>
</reference>
<name>A0A941EXC3_9ACTN</name>
<dbReference type="PROSITE" id="PS51186">
    <property type="entry name" value="GNAT"/>
    <property type="match status" value="1"/>
</dbReference>
<dbReference type="InterPro" id="IPR016181">
    <property type="entry name" value="Acyl_CoA_acyltransferase"/>
</dbReference>
<dbReference type="RefSeq" id="WP_212533413.1">
    <property type="nucleotide sequence ID" value="NZ_JAGSOG010000356.1"/>
</dbReference>
<protein>
    <submittedName>
        <fullName evidence="2">GNAT family N-acetyltransferase</fullName>
        <ecNumber evidence="2">2.3.1.-</ecNumber>
    </submittedName>
</protein>
<evidence type="ECO:0000313" key="3">
    <source>
        <dbReference type="Proteomes" id="UP000675781"/>
    </source>
</evidence>
<keyword evidence="2" id="KW-0012">Acyltransferase</keyword>
<dbReference type="SUPFAM" id="SSF55729">
    <property type="entry name" value="Acyl-CoA N-acyltransferases (Nat)"/>
    <property type="match status" value="1"/>
</dbReference>
<dbReference type="GO" id="GO:0016747">
    <property type="term" value="F:acyltransferase activity, transferring groups other than amino-acyl groups"/>
    <property type="evidence" value="ECO:0007669"/>
    <property type="project" value="InterPro"/>
</dbReference>
<accession>A0A941EXC3</accession>
<dbReference type="AlphaFoldDB" id="A0A941EXC3"/>
<evidence type="ECO:0000313" key="2">
    <source>
        <dbReference type="EMBL" id="MBR7838966.1"/>
    </source>
</evidence>
<evidence type="ECO:0000259" key="1">
    <source>
        <dbReference type="PROSITE" id="PS51186"/>
    </source>
</evidence>
<dbReference type="EMBL" id="JAGSOG010000356">
    <property type="protein sequence ID" value="MBR7838966.1"/>
    <property type="molecule type" value="Genomic_DNA"/>
</dbReference>
<keyword evidence="2" id="KW-0808">Transferase</keyword>
<feature type="domain" description="N-acetyltransferase" evidence="1">
    <location>
        <begin position="5"/>
        <end position="199"/>
    </location>
</feature>
<dbReference type="Pfam" id="PF13673">
    <property type="entry name" value="Acetyltransf_10"/>
    <property type="match status" value="1"/>
</dbReference>
<keyword evidence="3" id="KW-1185">Reference proteome</keyword>
<gene>
    <name evidence="2" type="ORF">KDL01_37205</name>
</gene>
<dbReference type="Proteomes" id="UP000675781">
    <property type="component" value="Unassembled WGS sequence"/>
</dbReference>
<dbReference type="PANTHER" id="PTHR42791">
    <property type="entry name" value="GNAT FAMILY ACETYLTRANSFERASE"/>
    <property type="match status" value="1"/>
</dbReference>
<sequence length="201" mass="21826">MSSSTPILTAGPEEAPFLAGLVAAAFHDLDAARWQIGDDELRRAAFPGYFQGYVAHTLAHGVVQVTEDRSAAALWLVEDGGPQPEPPLPEPHVAAMLGPWAERVHLFDRYLHAALPTPGRPFEHLAILAVLPGRQGKGLGTALLEHRLAHLDETGVPAYLEASGANTRKIYLNHGFVDHGEPIRFPDGPAMYPMWREPAAR</sequence>
<dbReference type="Gene3D" id="3.40.630.30">
    <property type="match status" value="1"/>
</dbReference>
<dbReference type="CDD" id="cd04301">
    <property type="entry name" value="NAT_SF"/>
    <property type="match status" value="1"/>
</dbReference>
<comment type="caution">
    <text evidence="2">The sequence shown here is derived from an EMBL/GenBank/DDBJ whole genome shotgun (WGS) entry which is preliminary data.</text>
</comment>
<dbReference type="PANTHER" id="PTHR42791:SF1">
    <property type="entry name" value="N-ACETYLTRANSFERASE DOMAIN-CONTAINING PROTEIN"/>
    <property type="match status" value="1"/>
</dbReference>
<organism evidence="2 3">
    <name type="scientific">Actinospica durhamensis</name>
    <dbReference type="NCBI Taxonomy" id="1508375"/>
    <lineage>
        <taxon>Bacteria</taxon>
        <taxon>Bacillati</taxon>
        <taxon>Actinomycetota</taxon>
        <taxon>Actinomycetes</taxon>
        <taxon>Catenulisporales</taxon>
        <taxon>Actinospicaceae</taxon>
        <taxon>Actinospica</taxon>
    </lineage>
</organism>
<dbReference type="EC" id="2.3.1.-" evidence="2"/>
<dbReference type="InterPro" id="IPR000182">
    <property type="entry name" value="GNAT_dom"/>
</dbReference>